<feature type="transmembrane region" description="Helical" evidence="1">
    <location>
        <begin position="16"/>
        <end position="34"/>
    </location>
</feature>
<keyword evidence="1" id="KW-0472">Membrane</keyword>
<sequence>MSTKLYERSTRDAERYFLVVTSIAIACAAFVWFVSENQTIAGLILAFAAWHIVHRIYRGAPVGVPMLEVAEDFLWFRNPAMKPMRVDRIALDRLHSVELEGEEHLRYFNCKLMNGNNVRVGPFERGQGELVIAEWFYRNLPDTPFHVNASATPMQRMDTRPPGL</sequence>
<evidence type="ECO:0000313" key="2">
    <source>
        <dbReference type="EMBL" id="MET1490953.1"/>
    </source>
</evidence>
<evidence type="ECO:0008006" key="4">
    <source>
        <dbReference type="Google" id="ProtNLM"/>
    </source>
</evidence>
<keyword evidence="1" id="KW-0812">Transmembrane</keyword>
<keyword evidence="1" id="KW-1133">Transmembrane helix</keyword>
<name>A0ABV2CSV0_9RHOO</name>
<evidence type="ECO:0000313" key="3">
    <source>
        <dbReference type="Proteomes" id="UP001548590"/>
    </source>
</evidence>
<dbReference type="Proteomes" id="UP001548590">
    <property type="component" value="Unassembled WGS sequence"/>
</dbReference>
<comment type="caution">
    <text evidence="2">The sequence shown here is derived from an EMBL/GenBank/DDBJ whole genome shotgun (WGS) entry which is preliminary data.</text>
</comment>
<dbReference type="EMBL" id="JBEWLZ010000008">
    <property type="protein sequence ID" value="MET1490953.1"/>
    <property type="molecule type" value="Genomic_DNA"/>
</dbReference>
<protein>
    <recommendedName>
        <fullName evidence="4">DUF2244 domain-containing protein</fullName>
    </recommendedName>
</protein>
<gene>
    <name evidence="2" type="ORF">ABVT11_14035</name>
</gene>
<proteinExistence type="predicted"/>
<reference evidence="2 3" key="1">
    <citation type="submission" date="2024-07" db="EMBL/GenBank/DDBJ databases">
        <title>Uliginosibacterium paludis KCTC:42655.</title>
        <authorList>
            <person name="Kim M.K."/>
        </authorList>
    </citation>
    <scope>NUCLEOTIDE SEQUENCE [LARGE SCALE GENOMIC DNA]</scope>
    <source>
        <strain evidence="2 3">KCTC 42655</strain>
    </source>
</reference>
<dbReference type="PROSITE" id="PS51257">
    <property type="entry name" value="PROKAR_LIPOPROTEIN"/>
    <property type="match status" value="1"/>
</dbReference>
<accession>A0ABV2CSV0</accession>
<organism evidence="2 3">
    <name type="scientific">Uliginosibacterium paludis</name>
    <dbReference type="NCBI Taxonomy" id="1615952"/>
    <lineage>
        <taxon>Bacteria</taxon>
        <taxon>Pseudomonadati</taxon>
        <taxon>Pseudomonadota</taxon>
        <taxon>Betaproteobacteria</taxon>
        <taxon>Rhodocyclales</taxon>
        <taxon>Zoogloeaceae</taxon>
        <taxon>Uliginosibacterium</taxon>
    </lineage>
</organism>
<dbReference type="RefSeq" id="WP_345924730.1">
    <property type="nucleotide sequence ID" value="NZ_JBDIVF010000002.1"/>
</dbReference>
<keyword evidence="3" id="KW-1185">Reference proteome</keyword>
<evidence type="ECO:0000256" key="1">
    <source>
        <dbReference type="SAM" id="Phobius"/>
    </source>
</evidence>